<dbReference type="RefSeq" id="WP_276237912.1">
    <property type="nucleotide sequence ID" value="NZ_CP119989.1"/>
</dbReference>
<keyword evidence="3 6" id="KW-0032">Aminotransferase</keyword>
<evidence type="ECO:0000256" key="3">
    <source>
        <dbReference type="RuleBase" id="RU000481"/>
    </source>
</evidence>
<organism evidence="6 7">
    <name type="scientific">Halobaculum marinum</name>
    <dbReference type="NCBI Taxonomy" id="3031996"/>
    <lineage>
        <taxon>Archaea</taxon>
        <taxon>Methanobacteriati</taxon>
        <taxon>Methanobacteriota</taxon>
        <taxon>Stenosarchaea group</taxon>
        <taxon>Halobacteria</taxon>
        <taxon>Halobacteriales</taxon>
        <taxon>Haloferacaceae</taxon>
        <taxon>Halobaculum</taxon>
    </lineage>
</organism>
<dbReference type="InterPro" id="IPR015424">
    <property type="entry name" value="PyrdxlP-dep_Trfase"/>
</dbReference>
<dbReference type="GO" id="GO:0008483">
    <property type="term" value="F:transaminase activity"/>
    <property type="evidence" value="ECO:0007669"/>
    <property type="project" value="UniProtKB-KW"/>
</dbReference>
<dbReference type="CDD" id="cd00609">
    <property type="entry name" value="AAT_like"/>
    <property type="match status" value="1"/>
</dbReference>
<dbReference type="PANTHER" id="PTHR42885:SF1">
    <property type="entry name" value="THREONINE-PHOSPHATE DECARBOXYLASE"/>
    <property type="match status" value="1"/>
</dbReference>
<evidence type="ECO:0000256" key="1">
    <source>
        <dbReference type="ARBA" id="ARBA00001933"/>
    </source>
</evidence>
<evidence type="ECO:0000256" key="4">
    <source>
        <dbReference type="SAM" id="MobiDB-lite"/>
    </source>
</evidence>
<dbReference type="InterPro" id="IPR015421">
    <property type="entry name" value="PyrdxlP-dep_Trfase_major"/>
</dbReference>
<dbReference type="InterPro" id="IPR004839">
    <property type="entry name" value="Aminotransferase_I/II_large"/>
</dbReference>
<evidence type="ECO:0000313" key="7">
    <source>
        <dbReference type="Proteomes" id="UP001596388"/>
    </source>
</evidence>
<protein>
    <recommendedName>
        <fullName evidence="3">Aminotransferase</fullName>
        <ecNumber evidence="3">2.6.1.-</ecNumber>
    </recommendedName>
</protein>
<evidence type="ECO:0000313" key="6">
    <source>
        <dbReference type="EMBL" id="MFC7097598.1"/>
    </source>
</evidence>
<dbReference type="GeneID" id="79268487"/>
<dbReference type="Gene3D" id="3.90.1150.10">
    <property type="entry name" value="Aspartate Aminotransferase, domain 1"/>
    <property type="match status" value="1"/>
</dbReference>
<dbReference type="Gene3D" id="3.40.640.10">
    <property type="entry name" value="Type I PLP-dependent aspartate aminotransferase-like (Major domain)"/>
    <property type="match status" value="1"/>
</dbReference>
<dbReference type="EMBL" id="JBHTAG010000003">
    <property type="protein sequence ID" value="MFC7097598.1"/>
    <property type="molecule type" value="Genomic_DNA"/>
</dbReference>
<comment type="cofactor">
    <cofactor evidence="1 3">
        <name>pyridoxal 5'-phosphate</name>
        <dbReference type="ChEBI" id="CHEBI:597326"/>
    </cofactor>
</comment>
<comment type="caution">
    <text evidence="6">The sequence shown here is derived from an EMBL/GenBank/DDBJ whole genome shotgun (WGS) entry which is preliminary data.</text>
</comment>
<keyword evidence="7" id="KW-1185">Reference proteome</keyword>
<dbReference type="InterPro" id="IPR015422">
    <property type="entry name" value="PyrdxlP-dep_Trfase_small"/>
</dbReference>
<gene>
    <name evidence="6" type="ORF">ACFQKD_09810</name>
</gene>
<dbReference type="PROSITE" id="PS00105">
    <property type="entry name" value="AA_TRANSFER_CLASS_1"/>
    <property type="match status" value="1"/>
</dbReference>
<comment type="similarity">
    <text evidence="3">Belongs to the class-I pyridoxal-phosphate-dependent aminotransferase family.</text>
</comment>
<sequence length="337" mass="35612">MKFDAARDEPRTPHGSSDDPAVLDFSANCNPEVPDGVEAVYREAFADARTYPPEPPRDYRAAAAAYVDCAPDDVVPTPGGLAAIRLTIDLAVDPGDSVAVPFPSFGEYAREVRLQGGVPTFVPQAEVLEVDPADHALVVVCTPNNPTGNAYPDDDLRALAARCRDAGTPLLVDEAFLGFTDRPSLAGADGVVVARSLTKLFGLPGIRAGFAVATGEWGAALANARRTWNLGAPALATGAYCMRQDAFVRETRDRVASERTRLSTALADAGYGVHPSDAPFLLLDVGDRAVDAVLAHAADAGVALRDATTFRGLDSHVRVAVRLPEENDRLLEVLRGA</sequence>
<accession>A0ABD5WZ55</accession>
<name>A0ABD5WZ55_9EURY</name>
<dbReference type="Proteomes" id="UP001596388">
    <property type="component" value="Unassembled WGS sequence"/>
</dbReference>
<evidence type="ECO:0000259" key="5">
    <source>
        <dbReference type="Pfam" id="PF00155"/>
    </source>
</evidence>
<dbReference type="EC" id="2.6.1.-" evidence="3"/>
<evidence type="ECO:0000256" key="2">
    <source>
        <dbReference type="ARBA" id="ARBA00022898"/>
    </source>
</evidence>
<dbReference type="Pfam" id="PF00155">
    <property type="entry name" value="Aminotran_1_2"/>
    <property type="match status" value="1"/>
</dbReference>
<feature type="compositionally biased region" description="Basic and acidic residues" evidence="4">
    <location>
        <begin position="1"/>
        <end position="12"/>
    </location>
</feature>
<dbReference type="InterPro" id="IPR004838">
    <property type="entry name" value="NHTrfase_class1_PyrdxlP-BS"/>
</dbReference>
<dbReference type="PANTHER" id="PTHR42885">
    <property type="entry name" value="HISTIDINOL-PHOSPHATE AMINOTRANSFERASE-RELATED"/>
    <property type="match status" value="1"/>
</dbReference>
<keyword evidence="3" id="KW-0808">Transferase</keyword>
<keyword evidence="2" id="KW-0663">Pyridoxal phosphate</keyword>
<dbReference type="SUPFAM" id="SSF53383">
    <property type="entry name" value="PLP-dependent transferases"/>
    <property type="match status" value="1"/>
</dbReference>
<feature type="domain" description="Aminotransferase class I/classII large" evidence="5">
    <location>
        <begin position="28"/>
        <end position="334"/>
    </location>
</feature>
<proteinExistence type="inferred from homology"/>
<feature type="region of interest" description="Disordered" evidence="4">
    <location>
        <begin position="1"/>
        <end position="25"/>
    </location>
</feature>
<reference evidence="6 7" key="1">
    <citation type="journal article" date="2019" name="Int. J. Syst. Evol. Microbiol.">
        <title>The Global Catalogue of Microorganisms (GCM) 10K type strain sequencing project: providing services to taxonomists for standard genome sequencing and annotation.</title>
        <authorList>
            <consortium name="The Broad Institute Genomics Platform"/>
            <consortium name="The Broad Institute Genome Sequencing Center for Infectious Disease"/>
            <person name="Wu L."/>
            <person name="Ma J."/>
        </authorList>
    </citation>
    <scope>NUCLEOTIDE SEQUENCE [LARGE SCALE GENOMIC DNA]</scope>
    <source>
        <strain evidence="6 7">DT55</strain>
    </source>
</reference>
<dbReference type="AlphaFoldDB" id="A0ABD5WZ55"/>